<dbReference type="GO" id="GO:0005525">
    <property type="term" value="F:GTP binding"/>
    <property type="evidence" value="ECO:0007669"/>
    <property type="project" value="InterPro"/>
</dbReference>
<feature type="region of interest" description="Disordered" evidence="1">
    <location>
        <begin position="323"/>
        <end position="423"/>
    </location>
</feature>
<dbReference type="EMBL" id="QPFP01000102">
    <property type="protein sequence ID" value="TEB21810.1"/>
    <property type="molecule type" value="Genomic_DNA"/>
</dbReference>
<feature type="region of interest" description="Disordered" evidence="1">
    <location>
        <begin position="157"/>
        <end position="218"/>
    </location>
</feature>
<dbReference type="OrthoDB" id="3222453at2759"/>
<evidence type="ECO:0000259" key="2">
    <source>
        <dbReference type="Pfam" id="PF01926"/>
    </source>
</evidence>
<sequence>MTTPSTVVESFEFRCLRASSTGAILALTSAPEDVELEESETLREYIFGHAELLYHHANATRRGSPDNGLYIITGCLRSENWAMAAFITPMEHPDDTLRLVKPPPRDEKPTSYMEYYTWTHMGSSQARSNGSGEIGLLDQSLFLRGFKLDFSQEFLSRTRSKSREHSSNRPGSGSSNRPDSANGSGSNGFARRDGRGSGAEKRGPADSSGHSRFGRQHSGLRHLQATAEDVAAQIVLGDSLLPPSCHPCDAINQWLLAETGADFALSHDKEWMPVLKGYSALLDGGNVDTIQSAGAEGTTPTAIHLRKGVATLLMPPGATADPVVEQQGGCLEPTDPPLRSEHPPAETPHQSLGPGDIRSGKHSKYAVPRTLDEPHTGRDTPYCSGTSLGLPPVLGGRTNSQVSAADSGVHFPSRTPSKDSTRVGFGFPWDLSRSSSTSSSSSGYTHSSSNSGPPLSPSHRTISKNSGIVILLLGKTGAGKSHFINVVAGKDLVAVTDALTPSPEELVVRHFVIDSPLPAIRDKIILVDTPGFDNCHQGLDDARILRDIESWVGKE</sequence>
<dbReference type="Gene3D" id="3.40.50.300">
    <property type="entry name" value="P-loop containing nucleotide triphosphate hydrolases"/>
    <property type="match status" value="1"/>
</dbReference>
<evidence type="ECO:0000313" key="4">
    <source>
        <dbReference type="Proteomes" id="UP000298030"/>
    </source>
</evidence>
<dbReference type="Proteomes" id="UP000298030">
    <property type="component" value="Unassembled WGS sequence"/>
</dbReference>
<reference evidence="3 4" key="1">
    <citation type="journal article" date="2019" name="Nat. Ecol. Evol.">
        <title>Megaphylogeny resolves global patterns of mushroom evolution.</title>
        <authorList>
            <person name="Varga T."/>
            <person name="Krizsan K."/>
            <person name="Foldi C."/>
            <person name="Dima B."/>
            <person name="Sanchez-Garcia M."/>
            <person name="Sanchez-Ramirez S."/>
            <person name="Szollosi G.J."/>
            <person name="Szarkandi J.G."/>
            <person name="Papp V."/>
            <person name="Albert L."/>
            <person name="Andreopoulos W."/>
            <person name="Angelini C."/>
            <person name="Antonin V."/>
            <person name="Barry K.W."/>
            <person name="Bougher N.L."/>
            <person name="Buchanan P."/>
            <person name="Buyck B."/>
            <person name="Bense V."/>
            <person name="Catcheside P."/>
            <person name="Chovatia M."/>
            <person name="Cooper J."/>
            <person name="Damon W."/>
            <person name="Desjardin D."/>
            <person name="Finy P."/>
            <person name="Geml J."/>
            <person name="Haridas S."/>
            <person name="Hughes K."/>
            <person name="Justo A."/>
            <person name="Karasinski D."/>
            <person name="Kautmanova I."/>
            <person name="Kiss B."/>
            <person name="Kocsube S."/>
            <person name="Kotiranta H."/>
            <person name="LaButti K.M."/>
            <person name="Lechner B.E."/>
            <person name="Liimatainen K."/>
            <person name="Lipzen A."/>
            <person name="Lukacs Z."/>
            <person name="Mihaltcheva S."/>
            <person name="Morgado L.N."/>
            <person name="Niskanen T."/>
            <person name="Noordeloos M.E."/>
            <person name="Ohm R.A."/>
            <person name="Ortiz-Santana B."/>
            <person name="Ovrebo C."/>
            <person name="Racz N."/>
            <person name="Riley R."/>
            <person name="Savchenko A."/>
            <person name="Shiryaev A."/>
            <person name="Soop K."/>
            <person name="Spirin V."/>
            <person name="Szebenyi C."/>
            <person name="Tomsovsky M."/>
            <person name="Tulloss R.E."/>
            <person name="Uehling J."/>
            <person name="Grigoriev I.V."/>
            <person name="Vagvolgyi C."/>
            <person name="Papp T."/>
            <person name="Martin F.M."/>
            <person name="Miettinen O."/>
            <person name="Hibbett D.S."/>
            <person name="Nagy L.G."/>
        </authorList>
    </citation>
    <scope>NUCLEOTIDE SEQUENCE [LARGE SCALE GENOMIC DNA]</scope>
    <source>
        <strain evidence="3 4">FP101781</strain>
    </source>
</reference>
<feature type="region of interest" description="Disordered" evidence="1">
    <location>
        <begin position="435"/>
        <end position="460"/>
    </location>
</feature>
<dbReference type="STRING" id="71717.A0A4Y7SIT7"/>
<feature type="compositionally biased region" description="Low complexity" evidence="1">
    <location>
        <begin position="168"/>
        <end position="178"/>
    </location>
</feature>
<comment type="caution">
    <text evidence="3">The sequence shown here is derived from an EMBL/GenBank/DDBJ whole genome shotgun (WGS) entry which is preliminary data.</text>
</comment>
<keyword evidence="4" id="KW-1185">Reference proteome</keyword>
<proteinExistence type="predicted"/>
<feature type="compositionally biased region" description="Basic and acidic residues" evidence="1">
    <location>
        <begin position="190"/>
        <end position="204"/>
    </location>
</feature>
<gene>
    <name evidence="3" type="ORF">FA13DRAFT_90843</name>
</gene>
<protein>
    <recommendedName>
        <fullName evidence="2">G domain-containing protein</fullName>
    </recommendedName>
</protein>
<dbReference type="InterPro" id="IPR006073">
    <property type="entry name" value="GTP-bd"/>
</dbReference>
<feature type="compositionally biased region" description="Low complexity" evidence="1">
    <location>
        <begin position="435"/>
        <end position="453"/>
    </location>
</feature>
<organism evidence="3 4">
    <name type="scientific">Coprinellus micaceus</name>
    <name type="common">Glistening ink-cap mushroom</name>
    <name type="synonym">Coprinus micaceus</name>
    <dbReference type="NCBI Taxonomy" id="71717"/>
    <lineage>
        <taxon>Eukaryota</taxon>
        <taxon>Fungi</taxon>
        <taxon>Dikarya</taxon>
        <taxon>Basidiomycota</taxon>
        <taxon>Agaricomycotina</taxon>
        <taxon>Agaricomycetes</taxon>
        <taxon>Agaricomycetidae</taxon>
        <taxon>Agaricales</taxon>
        <taxon>Agaricineae</taxon>
        <taxon>Psathyrellaceae</taxon>
        <taxon>Coprinellus</taxon>
    </lineage>
</organism>
<dbReference type="SUPFAM" id="SSF52540">
    <property type="entry name" value="P-loop containing nucleoside triphosphate hydrolases"/>
    <property type="match status" value="1"/>
</dbReference>
<dbReference type="InterPro" id="IPR027417">
    <property type="entry name" value="P-loop_NTPase"/>
</dbReference>
<dbReference type="AlphaFoldDB" id="A0A4Y7SIT7"/>
<accession>A0A4Y7SIT7</accession>
<evidence type="ECO:0000256" key="1">
    <source>
        <dbReference type="SAM" id="MobiDB-lite"/>
    </source>
</evidence>
<feature type="domain" description="G" evidence="2">
    <location>
        <begin position="470"/>
        <end position="533"/>
    </location>
</feature>
<name>A0A4Y7SIT7_COPMI</name>
<dbReference type="CDD" id="cd00882">
    <property type="entry name" value="Ras_like_GTPase"/>
    <property type="match status" value="1"/>
</dbReference>
<dbReference type="Pfam" id="PF01926">
    <property type="entry name" value="MMR_HSR1"/>
    <property type="match status" value="1"/>
</dbReference>
<evidence type="ECO:0000313" key="3">
    <source>
        <dbReference type="EMBL" id="TEB21810.1"/>
    </source>
</evidence>